<evidence type="ECO:0000256" key="6">
    <source>
        <dbReference type="HAMAP-Rule" id="MF_00265"/>
    </source>
</evidence>
<dbReference type="CDD" id="cd09854">
    <property type="entry name" value="PIN_VapC-like"/>
    <property type="match status" value="1"/>
</dbReference>
<sequence>MTVVLDASVVIAVWERDDVHHEPATALLLGLAGADLAMSALTVAEVLVNPAAANVGDAALADLVDMGVRIVGLTAGDVVPLASLRAETGLRMPDACVLHAAAVARGTVATFDARLGAAAHARGLHVIGL</sequence>
<keyword evidence="1 6" id="KW-1277">Toxin-antitoxin system</keyword>
<evidence type="ECO:0000256" key="5">
    <source>
        <dbReference type="ARBA" id="ARBA00022842"/>
    </source>
</evidence>
<dbReference type="EMBL" id="JABEPQ010000001">
    <property type="protein sequence ID" value="NNM44714.1"/>
    <property type="molecule type" value="Genomic_DNA"/>
</dbReference>
<dbReference type="Gene3D" id="3.40.50.1010">
    <property type="entry name" value="5'-nuclease"/>
    <property type="match status" value="1"/>
</dbReference>
<keyword evidence="2 6" id="KW-0540">Nuclease</keyword>
<evidence type="ECO:0000256" key="2">
    <source>
        <dbReference type="ARBA" id="ARBA00022722"/>
    </source>
</evidence>
<proteinExistence type="inferred from homology"/>
<feature type="domain" description="PIN" evidence="7">
    <location>
        <begin position="3"/>
        <end position="119"/>
    </location>
</feature>
<gene>
    <name evidence="6" type="primary">vapC</name>
    <name evidence="8" type="ORF">HJG52_01695</name>
</gene>
<organism evidence="8 9">
    <name type="scientific">Knoellia koreensis</name>
    <dbReference type="NCBI Taxonomy" id="2730921"/>
    <lineage>
        <taxon>Bacteria</taxon>
        <taxon>Bacillati</taxon>
        <taxon>Actinomycetota</taxon>
        <taxon>Actinomycetes</taxon>
        <taxon>Micrococcales</taxon>
        <taxon>Intrasporangiaceae</taxon>
        <taxon>Knoellia</taxon>
    </lineage>
</organism>
<evidence type="ECO:0000313" key="8">
    <source>
        <dbReference type="EMBL" id="NNM44714.1"/>
    </source>
</evidence>
<reference evidence="8 9" key="1">
    <citation type="submission" date="2020-04" db="EMBL/GenBank/DDBJ databases">
        <title>Knoellia sp. isolate from air conditioner.</title>
        <authorList>
            <person name="Chea S."/>
            <person name="Kim D.-U."/>
        </authorList>
    </citation>
    <scope>NUCLEOTIDE SEQUENCE [LARGE SCALE GENOMIC DNA]</scope>
    <source>
        <strain evidence="8 9">DB2414S</strain>
    </source>
</reference>
<protein>
    <recommendedName>
        <fullName evidence="6">Ribonuclease VapC</fullName>
        <shortName evidence="6">RNase VapC</shortName>
        <ecNumber evidence="6">3.1.-.-</ecNumber>
    </recommendedName>
    <alternativeName>
        <fullName evidence="6">Toxin VapC</fullName>
    </alternativeName>
</protein>
<feature type="binding site" evidence="6">
    <location>
        <position position="94"/>
    </location>
    <ligand>
        <name>Mg(2+)</name>
        <dbReference type="ChEBI" id="CHEBI:18420"/>
    </ligand>
</feature>
<comment type="caution">
    <text evidence="8">The sequence shown here is derived from an EMBL/GenBank/DDBJ whole genome shotgun (WGS) entry which is preliminary data.</text>
</comment>
<feature type="binding site" evidence="6">
    <location>
        <position position="6"/>
    </location>
    <ligand>
        <name>Mg(2+)</name>
        <dbReference type="ChEBI" id="CHEBI:18420"/>
    </ligand>
</feature>
<dbReference type="EC" id="3.1.-.-" evidence="6"/>
<keyword evidence="6" id="KW-0800">Toxin</keyword>
<dbReference type="AlphaFoldDB" id="A0A849HDK1"/>
<dbReference type="GO" id="GO:0090729">
    <property type="term" value="F:toxin activity"/>
    <property type="evidence" value="ECO:0007669"/>
    <property type="project" value="UniProtKB-KW"/>
</dbReference>
<evidence type="ECO:0000256" key="4">
    <source>
        <dbReference type="ARBA" id="ARBA00022801"/>
    </source>
</evidence>
<evidence type="ECO:0000313" key="9">
    <source>
        <dbReference type="Proteomes" id="UP000588586"/>
    </source>
</evidence>
<keyword evidence="4 6" id="KW-0378">Hydrolase</keyword>
<dbReference type="InterPro" id="IPR029060">
    <property type="entry name" value="PIN-like_dom_sf"/>
</dbReference>
<keyword evidence="3 6" id="KW-0479">Metal-binding</keyword>
<dbReference type="InterPro" id="IPR002716">
    <property type="entry name" value="PIN_dom"/>
</dbReference>
<evidence type="ECO:0000256" key="3">
    <source>
        <dbReference type="ARBA" id="ARBA00022723"/>
    </source>
</evidence>
<dbReference type="RefSeq" id="WP_171241841.1">
    <property type="nucleotide sequence ID" value="NZ_JABEPQ010000001.1"/>
</dbReference>
<comment type="similarity">
    <text evidence="6">Belongs to the PINc/VapC protein family.</text>
</comment>
<dbReference type="GO" id="GO:0000287">
    <property type="term" value="F:magnesium ion binding"/>
    <property type="evidence" value="ECO:0007669"/>
    <property type="project" value="UniProtKB-UniRule"/>
</dbReference>
<keyword evidence="9" id="KW-1185">Reference proteome</keyword>
<dbReference type="Pfam" id="PF01850">
    <property type="entry name" value="PIN"/>
    <property type="match status" value="1"/>
</dbReference>
<dbReference type="Proteomes" id="UP000588586">
    <property type="component" value="Unassembled WGS sequence"/>
</dbReference>
<dbReference type="InterPro" id="IPR022907">
    <property type="entry name" value="VapC_family"/>
</dbReference>
<evidence type="ECO:0000256" key="1">
    <source>
        <dbReference type="ARBA" id="ARBA00022649"/>
    </source>
</evidence>
<evidence type="ECO:0000259" key="7">
    <source>
        <dbReference type="Pfam" id="PF01850"/>
    </source>
</evidence>
<dbReference type="GO" id="GO:0004540">
    <property type="term" value="F:RNA nuclease activity"/>
    <property type="evidence" value="ECO:0007669"/>
    <property type="project" value="InterPro"/>
</dbReference>
<dbReference type="HAMAP" id="MF_00265">
    <property type="entry name" value="VapC_Nob1"/>
    <property type="match status" value="1"/>
</dbReference>
<accession>A0A849HDK1</accession>
<keyword evidence="5 6" id="KW-0460">Magnesium</keyword>
<dbReference type="GO" id="GO:0016787">
    <property type="term" value="F:hydrolase activity"/>
    <property type="evidence" value="ECO:0007669"/>
    <property type="project" value="UniProtKB-KW"/>
</dbReference>
<name>A0A849HDK1_9MICO</name>
<dbReference type="SUPFAM" id="SSF88723">
    <property type="entry name" value="PIN domain-like"/>
    <property type="match status" value="1"/>
</dbReference>
<comment type="function">
    <text evidence="6">Toxic component of a toxin-antitoxin (TA) system. An RNase.</text>
</comment>
<comment type="cofactor">
    <cofactor evidence="6">
        <name>Mg(2+)</name>
        <dbReference type="ChEBI" id="CHEBI:18420"/>
    </cofactor>
</comment>